<sequence length="207" mass="23654">MAVKMKLKCDKYWGNIEKQNMLLYVAVVLDPRYKLKFMTCCLRKLYDETEVSAISSSLNTCLSKLMSHYSNELKLKNPEDTTSQGGSATQEKNTLIDSDDDDLFNLFETEFDKECDKDDALDTKNELDRYLMERNEDKKNKDFDILAWWKMSASKYPVLTEIARDVLAVQVSTVASESAFSTGGRVLDLFRSSLNPTMVQALVCCQN</sequence>
<dbReference type="InterPro" id="IPR025525">
    <property type="entry name" value="hAT-like_transposase_RNase-H"/>
</dbReference>
<feature type="domain" description="hAT-like transposase RNase-H fold" evidence="2">
    <location>
        <begin position="1"/>
        <end position="69"/>
    </location>
</feature>
<evidence type="ECO:0008006" key="5">
    <source>
        <dbReference type="Google" id="ProtNLM"/>
    </source>
</evidence>
<evidence type="ECO:0000259" key="1">
    <source>
        <dbReference type="Pfam" id="PF05699"/>
    </source>
</evidence>
<evidence type="ECO:0000313" key="3">
    <source>
        <dbReference type="EMBL" id="WOG86528.1"/>
    </source>
</evidence>
<dbReference type="InterPro" id="IPR008906">
    <property type="entry name" value="HATC_C_dom"/>
</dbReference>
<dbReference type="AlphaFoldDB" id="A0AAF0WE98"/>
<accession>A0AAF0WE98</accession>
<dbReference type="Pfam" id="PF14372">
    <property type="entry name" value="hAT-like_RNase-H"/>
    <property type="match status" value="1"/>
</dbReference>
<dbReference type="InterPro" id="IPR012337">
    <property type="entry name" value="RNaseH-like_sf"/>
</dbReference>
<name>A0AAF0WE98_DAUCS</name>
<keyword evidence="4" id="KW-1185">Reference proteome</keyword>
<dbReference type="Proteomes" id="UP000077755">
    <property type="component" value="Chromosome 2"/>
</dbReference>
<dbReference type="GO" id="GO:0046983">
    <property type="term" value="F:protein dimerization activity"/>
    <property type="evidence" value="ECO:0007669"/>
    <property type="project" value="InterPro"/>
</dbReference>
<dbReference type="Pfam" id="PF05699">
    <property type="entry name" value="Dimer_Tnp_hAT"/>
    <property type="match status" value="1"/>
</dbReference>
<reference evidence="3" key="2">
    <citation type="submission" date="2022-03" db="EMBL/GenBank/DDBJ databases">
        <title>Draft title - Genomic analysis of global carrot germplasm unveils the trajectory of domestication and the origin of high carotenoid orange carrot.</title>
        <authorList>
            <person name="Iorizzo M."/>
            <person name="Ellison S."/>
            <person name="Senalik D."/>
            <person name="Macko-Podgorni A."/>
            <person name="Grzebelus D."/>
            <person name="Bostan H."/>
            <person name="Rolling W."/>
            <person name="Curaba J."/>
            <person name="Simon P."/>
        </authorList>
    </citation>
    <scope>NUCLEOTIDE SEQUENCE</scope>
    <source>
        <tissue evidence="3">Leaf</tissue>
    </source>
</reference>
<feature type="domain" description="HAT C-terminal dimerisation" evidence="1">
    <location>
        <begin position="126"/>
        <end position="206"/>
    </location>
</feature>
<proteinExistence type="predicted"/>
<dbReference type="SUPFAM" id="SSF53098">
    <property type="entry name" value="Ribonuclease H-like"/>
    <property type="match status" value="1"/>
</dbReference>
<dbReference type="PANTHER" id="PTHR23272:SF193">
    <property type="entry name" value="OS07G0624100 PROTEIN"/>
    <property type="match status" value="1"/>
</dbReference>
<protein>
    <recommendedName>
        <fullName evidence="5">HAT C-terminal dimerisation domain-containing protein</fullName>
    </recommendedName>
</protein>
<evidence type="ECO:0000259" key="2">
    <source>
        <dbReference type="Pfam" id="PF14372"/>
    </source>
</evidence>
<dbReference type="EMBL" id="CP093344">
    <property type="protein sequence ID" value="WOG86528.1"/>
    <property type="molecule type" value="Genomic_DNA"/>
</dbReference>
<organism evidence="3 4">
    <name type="scientific">Daucus carota subsp. sativus</name>
    <name type="common">Carrot</name>
    <dbReference type="NCBI Taxonomy" id="79200"/>
    <lineage>
        <taxon>Eukaryota</taxon>
        <taxon>Viridiplantae</taxon>
        <taxon>Streptophyta</taxon>
        <taxon>Embryophyta</taxon>
        <taxon>Tracheophyta</taxon>
        <taxon>Spermatophyta</taxon>
        <taxon>Magnoliopsida</taxon>
        <taxon>eudicotyledons</taxon>
        <taxon>Gunneridae</taxon>
        <taxon>Pentapetalae</taxon>
        <taxon>asterids</taxon>
        <taxon>campanulids</taxon>
        <taxon>Apiales</taxon>
        <taxon>Apiaceae</taxon>
        <taxon>Apioideae</taxon>
        <taxon>Scandiceae</taxon>
        <taxon>Daucinae</taxon>
        <taxon>Daucus</taxon>
        <taxon>Daucus sect. Daucus</taxon>
    </lineage>
</organism>
<reference evidence="3" key="1">
    <citation type="journal article" date="2016" name="Nat. Genet.">
        <title>A high-quality carrot genome assembly provides new insights into carotenoid accumulation and asterid genome evolution.</title>
        <authorList>
            <person name="Iorizzo M."/>
            <person name="Ellison S."/>
            <person name="Senalik D."/>
            <person name="Zeng P."/>
            <person name="Satapoomin P."/>
            <person name="Huang J."/>
            <person name="Bowman M."/>
            <person name="Iovene M."/>
            <person name="Sanseverino W."/>
            <person name="Cavagnaro P."/>
            <person name="Yildiz M."/>
            <person name="Macko-Podgorni A."/>
            <person name="Moranska E."/>
            <person name="Grzebelus E."/>
            <person name="Grzebelus D."/>
            <person name="Ashrafi H."/>
            <person name="Zheng Z."/>
            <person name="Cheng S."/>
            <person name="Spooner D."/>
            <person name="Van Deynze A."/>
            <person name="Simon P."/>
        </authorList>
    </citation>
    <scope>NUCLEOTIDE SEQUENCE</scope>
    <source>
        <tissue evidence="3">Leaf</tissue>
    </source>
</reference>
<dbReference type="PANTHER" id="PTHR23272">
    <property type="entry name" value="BED FINGER-RELATED"/>
    <property type="match status" value="1"/>
</dbReference>
<gene>
    <name evidence="3" type="ORF">DCAR_0205739</name>
</gene>
<evidence type="ECO:0000313" key="4">
    <source>
        <dbReference type="Proteomes" id="UP000077755"/>
    </source>
</evidence>
<dbReference type="GO" id="GO:0003677">
    <property type="term" value="F:DNA binding"/>
    <property type="evidence" value="ECO:0007669"/>
    <property type="project" value="InterPro"/>
</dbReference>